<evidence type="ECO:0000256" key="1">
    <source>
        <dbReference type="ARBA" id="ARBA00005721"/>
    </source>
</evidence>
<dbReference type="PANTHER" id="PTHR34297:SF1">
    <property type="entry name" value="ASP23_GLS24 FAMILY ENVELOPE STRESS RESPONSE PROTEIN"/>
    <property type="match status" value="1"/>
</dbReference>
<proteinExistence type="inferred from homology"/>
<dbReference type="AlphaFoldDB" id="A0A174Z0D0"/>
<dbReference type="EMBL" id="CZBY01000001">
    <property type="protein sequence ID" value="CUQ80863.1"/>
    <property type="molecule type" value="Genomic_DNA"/>
</dbReference>
<dbReference type="PANTHER" id="PTHR34297">
    <property type="entry name" value="HYPOTHETICAL CYTOSOLIC PROTEIN-RELATED"/>
    <property type="match status" value="1"/>
</dbReference>
<organism evidence="2 3">
    <name type="scientific">[Eubacterium] siraeum</name>
    <dbReference type="NCBI Taxonomy" id="39492"/>
    <lineage>
        <taxon>Bacteria</taxon>
        <taxon>Bacillati</taxon>
        <taxon>Bacillota</taxon>
        <taxon>Clostridia</taxon>
        <taxon>Eubacteriales</taxon>
        <taxon>Oscillospiraceae</taxon>
        <taxon>Oscillospiraceae incertae sedis</taxon>
    </lineage>
</organism>
<protein>
    <submittedName>
        <fullName evidence="2">Protein of uncharacterized function (DUF322)</fullName>
    </submittedName>
</protein>
<evidence type="ECO:0000313" key="3">
    <source>
        <dbReference type="Proteomes" id="UP000095662"/>
    </source>
</evidence>
<name>A0A174Z0D0_9FIRM</name>
<dbReference type="STRING" id="39492.ERS852540_00133"/>
<comment type="similarity">
    <text evidence="1">Belongs to the asp23 family.</text>
</comment>
<sequence length="123" mass="13039">MNKKVNNTGASLRISNDVLTKIAEVAATEIRGVASEGEHLVICDKNMAQFTGKIMPQSPVKAVLKNDAVEVTVSIVVLQGFKAENVARSVQESVKSAIQNMAGISVSKVNVKIADIMLSKSAD</sequence>
<dbReference type="Pfam" id="PF03780">
    <property type="entry name" value="Asp23"/>
    <property type="match status" value="1"/>
</dbReference>
<reference evidence="2 3" key="1">
    <citation type="submission" date="2015-09" db="EMBL/GenBank/DDBJ databases">
        <authorList>
            <consortium name="Pathogen Informatics"/>
        </authorList>
    </citation>
    <scope>NUCLEOTIDE SEQUENCE [LARGE SCALE GENOMIC DNA]</scope>
    <source>
        <strain evidence="2 3">2789STDY5834928</strain>
    </source>
</reference>
<dbReference type="Proteomes" id="UP000095662">
    <property type="component" value="Unassembled WGS sequence"/>
</dbReference>
<evidence type="ECO:0000313" key="2">
    <source>
        <dbReference type="EMBL" id="CUQ80863.1"/>
    </source>
</evidence>
<gene>
    <name evidence="2" type="ORF">ERS852540_00133</name>
</gene>
<accession>A0A174Z0D0</accession>
<dbReference type="OrthoDB" id="9793465at2"/>
<dbReference type="InterPro" id="IPR005531">
    <property type="entry name" value="Asp23"/>
</dbReference>